<keyword evidence="2" id="KW-1185">Reference proteome</keyword>
<dbReference type="EMBL" id="BOOC01000003">
    <property type="protein sequence ID" value="GIH38090.1"/>
    <property type="molecule type" value="Genomic_DNA"/>
</dbReference>
<name>A0ABQ4FTD5_9ACTN</name>
<accession>A0ABQ4FTD5</accession>
<proteinExistence type="predicted"/>
<sequence>MDGRVVSAGLACPFAHELAALEESQLLHLLLTGAVEGPKGDERGLPRHCEDYGFIA</sequence>
<dbReference type="Proteomes" id="UP000603904">
    <property type="component" value="Unassembled WGS sequence"/>
</dbReference>
<reference evidence="1 2" key="1">
    <citation type="submission" date="2021-01" db="EMBL/GenBank/DDBJ databases">
        <title>Whole genome shotgun sequence of Microbispora corallina NBRC 16416.</title>
        <authorList>
            <person name="Komaki H."/>
            <person name="Tamura T."/>
        </authorList>
    </citation>
    <scope>NUCLEOTIDE SEQUENCE [LARGE SCALE GENOMIC DNA]</scope>
    <source>
        <strain evidence="1 2">NBRC 16416</strain>
    </source>
</reference>
<gene>
    <name evidence="1" type="ORF">Mco01_10900</name>
</gene>
<organism evidence="1 2">
    <name type="scientific">Microbispora corallina</name>
    <dbReference type="NCBI Taxonomy" id="83302"/>
    <lineage>
        <taxon>Bacteria</taxon>
        <taxon>Bacillati</taxon>
        <taxon>Actinomycetota</taxon>
        <taxon>Actinomycetes</taxon>
        <taxon>Streptosporangiales</taxon>
        <taxon>Streptosporangiaceae</taxon>
        <taxon>Microbispora</taxon>
    </lineage>
</organism>
<evidence type="ECO:0000313" key="1">
    <source>
        <dbReference type="EMBL" id="GIH38090.1"/>
    </source>
</evidence>
<evidence type="ECO:0000313" key="2">
    <source>
        <dbReference type="Proteomes" id="UP000603904"/>
    </source>
</evidence>
<protein>
    <submittedName>
        <fullName evidence="1">Uncharacterized protein</fullName>
    </submittedName>
</protein>
<comment type="caution">
    <text evidence="1">The sequence shown here is derived from an EMBL/GenBank/DDBJ whole genome shotgun (WGS) entry which is preliminary data.</text>
</comment>